<dbReference type="PRINTS" id="PR00070">
    <property type="entry name" value="DHFR"/>
</dbReference>
<keyword evidence="9" id="KW-1185">Reference proteome</keyword>
<dbReference type="EMBL" id="FOYS01000004">
    <property type="protein sequence ID" value="SFR57933.1"/>
    <property type="molecule type" value="Genomic_DNA"/>
</dbReference>
<dbReference type="Gene3D" id="3.40.430.10">
    <property type="entry name" value="Dihydrofolate Reductase, subunit A"/>
    <property type="match status" value="1"/>
</dbReference>
<dbReference type="InterPro" id="IPR024072">
    <property type="entry name" value="DHFR-like_dom_sf"/>
</dbReference>
<dbReference type="AlphaFoldDB" id="A0A1I6HU33"/>
<evidence type="ECO:0000256" key="4">
    <source>
        <dbReference type="ARBA" id="ARBA00022857"/>
    </source>
</evidence>
<accession>A0A1I6HU33</accession>
<comment type="pathway">
    <text evidence="1">Cofactor biosynthesis; tetrahydrofolate biosynthesis; 5,6,7,8-tetrahydrofolate from 7,8-dihydrofolate: step 1/1.</text>
</comment>
<dbReference type="GO" id="GO:0046655">
    <property type="term" value="P:folic acid metabolic process"/>
    <property type="evidence" value="ECO:0007669"/>
    <property type="project" value="TreeGrafter"/>
</dbReference>
<keyword evidence="3" id="KW-0554">One-carbon metabolism</keyword>
<dbReference type="GO" id="GO:0050661">
    <property type="term" value="F:NADP binding"/>
    <property type="evidence" value="ECO:0007669"/>
    <property type="project" value="InterPro"/>
</dbReference>
<sequence>MTTDENRTTVADGVDYVLVAAVAENGVIGRDGGMPWHFPDDMAHFKQTTTGHPVILGRKTYESVLSAIGEPFPGRLSVVLSSRDLELPDGAVLANSVEAAAERAESAAAEMGVRTVYVAGGGRVYEQFLPRATRMVLTEVHDGYEGDTRFPEWDEAEWTETDRERGGEFDFVTYDRDG</sequence>
<reference evidence="9" key="1">
    <citation type="submission" date="2016-10" db="EMBL/GenBank/DDBJ databases">
        <authorList>
            <person name="Varghese N."/>
            <person name="Submissions S."/>
        </authorList>
    </citation>
    <scope>NUCLEOTIDE SEQUENCE [LARGE SCALE GENOMIC DNA]</scope>
    <source>
        <strain evidence="9">CGMCC 1.8711</strain>
    </source>
</reference>
<evidence type="ECO:0000313" key="9">
    <source>
        <dbReference type="Proteomes" id="UP000243250"/>
    </source>
</evidence>
<dbReference type="GO" id="GO:0004146">
    <property type="term" value="F:dihydrofolate reductase activity"/>
    <property type="evidence" value="ECO:0007669"/>
    <property type="project" value="UniProtKB-EC"/>
</dbReference>
<dbReference type="InterPro" id="IPR001796">
    <property type="entry name" value="DHFR_dom"/>
</dbReference>
<dbReference type="STRING" id="555875.SAMN04488124_2455"/>
<dbReference type="CDD" id="cd00209">
    <property type="entry name" value="DHFR"/>
    <property type="match status" value="1"/>
</dbReference>
<keyword evidence="4" id="KW-0521">NADP</keyword>
<organism evidence="8 9">
    <name type="scientific">Halogeometricum limi</name>
    <dbReference type="NCBI Taxonomy" id="555875"/>
    <lineage>
        <taxon>Archaea</taxon>
        <taxon>Methanobacteriati</taxon>
        <taxon>Methanobacteriota</taxon>
        <taxon>Stenosarchaea group</taxon>
        <taxon>Halobacteria</taxon>
        <taxon>Halobacteriales</taxon>
        <taxon>Haloferacaceae</taxon>
        <taxon>Halogeometricum</taxon>
    </lineage>
</organism>
<dbReference type="InterPro" id="IPR017925">
    <property type="entry name" value="DHFR_CS"/>
</dbReference>
<evidence type="ECO:0000256" key="3">
    <source>
        <dbReference type="ARBA" id="ARBA00022563"/>
    </source>
</evidence>
<dbReference type="SUPFAM" id="SSF53597">
    <property type="entry name" value="Dihydrofolate reductase-like"/>
    <property type="match status" value="1"/>
</dbReference>
<evidence type="ECO:0000256" key="5">
    <source>
        <dbReference type="ARBA" id="ARBA00023002"/>
    </source>
</evidence>
<dbReference type="Pfam" id="PF00186">
    <property type="entry name" value="DHFR_1"/>
    <property type="match status" value="1"/>
</dbReference>
<dbReference type="GO" id="GO:0005829">
    <property type="term" value="C:cytosol"/>
    <property type="evidence" value="ECO:0007669"/>
    <property type="project" value="TreeGrafter"/>
</dbReference>
<dbReference type="GO" id="GO:0046654">
    <property type="term" value="P:tetrahydrofolate biosynthetic process"/>
    <property type="evidence" value="ECO:0007669"/>
    <property type="project" value="InterPro"/>
</dbReference>
<dbReference type="InterPro" id="IPR012259">
    <property type="entry name" value="DHFR"/>
</dbReference>
<keyword evidence="5" id="KW-0560">Oxidoreductase</keyword>
<dbReference type="PROSITE" id="PS00075">
    <property type="entry name" value="DHFR_1"/>
    <property type="match status" value="1"/>
</dbReference>
<evidence type="ECO:0000259" key="7">
    <source>
        <dbReference type="PROSITE" id="PS51330"/>
    </source>
</evidence>
<evidence type="ECO:0000256" key="6">
    <source>
        <dbReference type="RuleBase" id="RU004474"/>
    </source>
</evidence>
<evidence type="ECO:0000256" key="1">
    <source>
        <dbReference type="ARBA" id="ARBA00004903"/>
    </source>
</evidence>
<comment type="similarity">
    <text evidence="6">Belongs to the dihydrofolate reductase family.</text>
</comment>
<dbReference type="GO" id="GO:0006730">
    <property type="term" value="P:one-carbon metabolic process"/>
    <property type="evidence" value="ECO:0007669"/>
    <property type="project" value="UniProtKB-KW"/>
</dbReference>
<dbReference type="OrthoDB" id="198183at2157"/>
<dbReference type="PANTHER" id="PTHR48069:SF3">
    <property type="entry name" value="DIHYDROFOLATE REDUCTASE"/>
    <property type="match status" value="1"/>
</dbReference>
<gene>
    <name evidence="8" type="ORF">SAMN04488124_2455</name>
</gene>
<dbReference type="EC" id="1.5.1.3" evidence="2"/>
<dbReference type="PROSITE" id="PS51330">
    <property type="entry name" value="DHFR_2"/>
    <property type="match status" value="1"/>
</dbReference>
<feature type="domain" description="DHFR" evidence="7">
    <location>
        <begin position="15"/>
        <end position="178"/>
    </location>
</feature>
<dbReference type="Proteomes" id="UP000243250">
    <property type="component" value="Unassembled WGS sequence"/>
</dbReference>
<proteinExistence type="inferred from homology"/>
<dbReference type="PIRSF" id="PIRSF000194">
    <property type="entry name" value="DHFR"/>
    <property type="match status" value="1"/>
</dbReference>
<dbReference type="RefSeq" id="WP_089881284.1">
    <property type="nucleotide sequence ID" value="NZ_FOYS01000004.1"/>
</dbReference>
<dbReference type="PANTHER" id="PTHR48069">
    <property type="entry name" value="DIHYDROFOLATE REDUCTASE"/>
    <property type="match status" value="1"/>
</dbReference>
<dbReference type="GO" id="GO:0046452">
    <property type="term" value="P:dihydrofolate metabolic process"/>
    <property type="evidence" value="ECO:0007669"/>
    <property type="project" value="TreeGrafter"/>
</dbReference>
<name>A0A1I6HU33_9EURY</name>
<evidence type="ECO:0000313" key="8">
    <source>
        <dbReference type="EMBL" id="SFR57933.1"/>
    </source>
</evidence>
<protein>
    <recommendedName>
        <fullName evidence="2">dihydrofolate reductase</fullName>
        <ecNumber evidence="2">1.5.1.3</ecNumber>
    </recommendedName>
</protein>
<evidence type="ECO:0000256" key="2">
    <source>
        <dbReference type="ARBA" id="ARBA00012856"/>
    </source>
</evidence>